<dbReference type="SUPFAM" id="SSF51556">
    <property type="entry name" value="Metallo-dependent hydrolases"/>
    <property type="match status" value="1"/>
</dbReference>
<gene>
    <name evidence="2" type="ORF">ACFSUE_13440</name>
</gene>
<dbReference type="InterPro" id="IPR032466">
    <property type="entry name" value="Metal_Hydrolase"/>
</dbReference>
<dbReference type="PANTHER" id="PTHR22642">
    <property type="entry name" value="IMIDAZOLONEPROPIONASE"/>
    <property type="match status" value="1"/>
</dbReference>
<feature type="domain" description="Amidohydrolase 3" evidence="1">
    <location>
        <begin position="46"/>
        <end position="526"/>
    </location>
</feature>
<dbReference type="InterPro" id="IPR033932">
    <property type="entry name" value="YtcJ-like"/>
</dbReference>
<proteinExistence type="predicted"/>
<protein>
    <submittedName>
        <fullName evidence="2">Amidohydrolase</fullName>
        <ecNumber evidence="2">3.5.-.-</ecNumber>
    </submittedName>
</protein>
<dbReference type="Gene3D" id="3.10.310.70">
    <property type="match status" value="1"/>
</dbReference>
<organism evidence="2 3">
    <name type="scientific">Sporolactobacillus shoreicorticis</name>
    <dbReference type="NCBI Taxonomy" id="1923877"/>
    <lineage>
        <taxon>Bacteria</taxon>
        <taxon>Bacillati</taxon>
        <taxon>Bacillota</taxon>
        <taxon>Bacilli</taxon>
        <taxon>Bacillales</taxon>
        <taxon>Sporolactobacillaceae</taxon>
        <taxon>Sporolactobacillus</taxon>
    </lineage>
</organism>
<comment type="caution">
    <text evidence="2">The sequence shown here is derived from an EMBL/GenBank/DDBJ whole genome shotgun (WGS) entry which is preliminary data.</text>
</comment>
<dbReference type="PANTHER" id="PTHR22642:SF2">
    <property type="entry name" value="PROTEIN LONG AFTER FAR-RED 3"/>
    <property type="match status" value="1"/>
</dbReference>
<name>A0ABW5S6C2_9BACL</name>
<dbReference type="RefSeq" id="WP_253063461.1">
    <property type="nucleotide sequence ID" value="NZ_JAMXWM010000021.1"/>
</dbReference>
<dbReference type="Gene3D" id="3.20.20.140">
    <property type="entry name" value="Metal-dependent hydrolases"/>
    <property type="match status" value="1"/>
</dbReference>
<dbReference type="Pfam" id="PF07969">
    <property type="entry name" value="Amidohydro_3"/>
    <property type="match status" value="1"/>
</dbReference>
<dbReference type="GO" id="GO:0016787">
    <property type="term" value="F:hydrolase activity"/>
    <property type="evidence" value="ECO:0007669"/>
    <property type="project" value="UniProtKB-KW"/>
</dbReference>
<evidence type="ECO:0000259" key="1">
    <source>
        <dbReference type="Pfam" id="PF07969"/>
    </source>
</evidence>
<dbReference type="Proteomes" id="UP001597399">
    <property type="component" value="Unassembled WGS sequence"/>
</dbReference>
<dbReference type="InterPro" id="IPR013108">
    <property type="entry name" value="Amidohydro_3"/>
</dbReference>
<reference evidence="3" key="1">
    <citation type="journal article" date="2019" name="Int. J. Syst. Evol. Microbiol.">
        <title>The Global Catalogue of Microorganisms (GCM) 10K type strain sequencing project: providing services to taxonomists for standard genome sequencing and annotation.</title>
        <authorList>
            <consortium name="The Broad Institute Genomics Platform"/>
            <consortium name="The Broad Institute Genome Sequencing Center for Infectious Disease"/>
            <person name="Wu L."/>
            <person name="Ma J."/>
        </authorList>
    </citation>
    <scope>NUCLEOTIDE SEQUENCE [LARGE SCALE GENOMIC DNA]</scope>
    <source>
        <strain evidence="3">TISTR 2466</strain>
    </source>
</reference>
<evidence type="ECO:0000313" key="3">
    <source>
        <dbReference type="Proteomes" id="UP001597399"/>
    </source>
</evidence>
<accession>A0ABW5S6C2</accession>
<sequence length="528" mass="59134">MKLWMNGKFYIMNKPGQTATHVLTDKEKIIALDQDAAAIAQERNAEMVDLQGGIVFPGFVDSHLHLLWYAQALDRLNLYGYPTKKACLEAINERAAQLKDKEWLFVEGYDDNNLSDSTQLLTRRDLDTISDVHPILVRRIDYHTVSINTPFIKEIGLKRGQVFEGGGMIDLDGDGIPTGVLRDEASMLAIDQFPTESQEELERLIKLAVKDLWKKGLVGAHSEDLHYFNGFEGTVRAFRSTINEDFPFRAHLLVHHRELDACLQAPQELRTSGPFVALGAMKIFYDGTVGSHTALMTKPYAGEPGNYGLKFHQDDAFEHLVRQARAAQLPVAIHIIGDRAFQKVIHVLKKYPPLPGQKDRMIHTPWLRPYMLDAAQNMPLLFDIQPQFMSSDLPWALDVLGPTFPPLAFAWKTIRKKGFTVAGGSDAPIEVPNPFLAIHAAVTRTCNIDLNGKRYFPEEALSIFEAISLYTTGSAAACGQDVAHGTIEIGKAADFTVLDQDPFFIDPADLRSIIIRKTIVNERIVFEK</sequence>
<keyword evidence="2" id="KW-0378">Hydrolase</keyword>
<dbReference type="Gene3D" id="2.30.40.10">
    <property type="entry name" value="Urease, subunit C, domain 1"/>
    <property type="match status" value="1"/>
</dbReference>
<keyword evidence="3" id="KW-1185">Reference proteome</keyword>
<evidence type="ECO:0000313" key="2">
    <source>
        <dbReference type="EMBL" id="MFD2694619.1"/>
    </source>
</evidence>
<dbReference type="InterPro" id="IPR011059">
    <property type="entry name" value="Metal-dep_hydrolase_composite"/>
</dbReference>
<dbReference type="SUPFAM" id="SSF51338">
    <property type="entry name" value="Composite domain of metallo-dependent hydrolases"/>
    <property type="match status" value="1"/>
</dbReference>
<dbReference type="EMBL" id="JBHUMQ010000028">
    <property type="protein sequence ID" value="MFD2694619.1"/>
    <property type="molecule type" value="Genomic_DNA"/>
</dbReference>
<dbReference type="EC" id="3.5.-.-" evidence="2"/>
<dbReference type="CDD" id="cd01300">
    <property type="entry name" value="YtcJ_like"/>
    <property type="match status" value="1"/>
</dbReference>